<dbReference type="Proteomes" id="UP000037122">
    <property type="component" value="Unassembled WGS sequence"/>
</dbReference>
<dbReference type="AlphaFoldDB" id="A0A0L0NS36"/>
<evidence type="ECO:0000313" key="1">
    <source>
        <dbReference type="EMBL" id="KND96839.1"/>
    </source>
</evidence>
<reference evidence="2" key="1">
    <citation type="journal article" date="2015" name="BMC Genomics">
        <title>Draft genome of a commonly misdiagnosed multidrug resistant pathogen Candida auris.</title>
        <authorList>
            <person name="Chatterjee S."/>
            <person name="Alampalli S.V."/>
            <person name="Nageshan R.K."/>
            <person name="Chettiar S.T."/>
            <person name="Joshi S."/>
            <person name="Tatu U.S."/>
        </authorList>
    </citation>
    <scope>NUCLEOTIDE SEQUENCE [LARGE SCALE GENOMIC DNA]</scope>
    <source>
        <strain evidence="2">6684</strain>
    </source>
</reference>
<dbReference type="VEuPathDB" id="FungiDB:QG37_06817"/>
<accession>A0A0L0NS36</accession>
<gene>
    <name evidence="1" type="ORF">QG37_06817</name>
</gene>
<dbReference type="EMBL" id="LGST01000049">
    <property type="protein sequence ID" value="KND96839.1"/>
    <property type="molecule type" value="Genomic_DNA"/>
</dbReference>
<protein>
    <submittedName>
        <fullName evidence="1">Uncharacterized protein</fullName>
    </submittedName>
</protein>
<name>A0A0L0NS36_CANAR</name>
<sequence>MAAHNIAKFVRHAAAAKPHVKPEQYWGAKLLGATMWFWIAYRVKNDFIEGHH</sequence>
<organism evidence="1 2">
    <name type="scientific">Candidozyma auris</name>
    <name type="common">Yeast</name>
    <name type="synonym">Candida auris</name>
    <dbReference type="NCBI Taxonomy" id="498019"/>
    <lineage>
        <taxon>Eukaryota</taxon>
        <taxon>Fungi</taxon>
        <taxon>Dikarya</taxon>
        <taxon>Ascomycota</taxon>
        <taxon>Saccharomycotina</taxon>
        <taxon>Pichiomycetes</taxon>
        <taxon>Metschnikowiaceae</taxon>
        <taxon>Candidozyma</taxon>
    </lineage>
</organism>
<proteinExistence type="predicted"/>
<comment type="caution">
    <text evidence="1">The sequence shown here is derived from an EMBL/GenBank/DDBJ whole genome shotgun (WGS) entry which is preliminary data.</text>
</comment>
<evidence type="ECO:0000313" key="2">
    <source>
        <dbReference type="Proteomes" id="UP000037122"/>
    </source>
</evidence>